<accession>A0AAJ1ID07</accession>
<gene>
    <name evidence="2" type="ORF">PQJ61_00415</name>
</gene>
<dbReference type="Proteomes" id="UP001221217">
    <property type="component" value="Unassembled WGS sequence"/>
</dbReference>
<comment type="caution">
    <text evidence="2">The sequence shown here is derived from an EMBL/GenBank/DDBJ whole genome shotgun (WGS) entry which is preliminary data.</text>
</comment>
<feature type="domain" description="Sulfatase-modifying factor enzyme-like" evidence="1">
    <location>
        <begin position="169"/>
        <end position="430"/>
    </location>
</feature>
<evidence type="ECO:0000313" key="3">
    <source>
        <dbReference type="Proteomes" id="UP001221217"/>
    </source>
</evidence>
<dbReference type="InterPro" id="IPR051043">
    <property type="entry name" value="Sulfatase_Mod_Factor_Kinase"/>
</dbReference>
<dbReference type="InterPro" id="IPR005532">
    <property type="entry name" value="SUMF_dom"/>
</dbReference>
<evidence type="ECO:0000259" key="1">
    <source>
        <dbReference type="Pfam" id="PF03781"/>
    </source>
</evidence>
<dbReference type="PANTHER" id="PTHR23150">
    <property type="entry name" value="SULFATASE MODIFYING FACTOR 1, 2"/>
    <property type="match status" value="1"/>
</dbReference>
<dbReference type="EMBL" id="JAQQAL010000003">
    <property type="protein sequence ID" value="MDC7225206.1"/>
    <property type="molecule type" value="Genomic_DNA"/>
</dbReference>
<dbReference type="InterPro" id="IPR005534">
    <property type="entry name" value="Curli_assmbl/transp-comp_CsgG"/>
</dbReference>
<dbReference type="Gene3D" id="3.40.50.10610">
    <property type="entry name" value="ABC-type transport auxiliary lipoprotein component"/>
    <property type="match status" value="1"/>
</dbReference>
<dbReference type="AlphaFoldDB" id="A0AAJ1ID07"/>
<dbReference type="InterPro" id="IPR016187">
    <property type="entry name" value="CTDL_fold"/>
</dbReference>
<organism evidence="2 3">
    <name type="scientific">Candidatus Thalassospirochaeta sargassi</name>
    <dbReference type="NCBI Taxonomy" id="3119039"/>
    <lineage>
        <taxon>Bacteria</taxon>
        <taxon>Pseudomonadati</taxon>
        <taxon>Spirochaetota</taxon>
        <taxon>Spirochaetia</taxon>
        <taxon>Spirochaetales</taxon>
        <taxon>Spirochaetaceae</taxon>
        <taxon>Candidatus Thalassospirochaeta</taxon>
    </lineage>
</organism>
<sequence>MKKFIFIILFFWIVVFVCSSQDMVSVLQFKVENGGGISEFEASVLRDVFETELISSGKFRVIEKNELDTVIEEQKKSLSGCVDDSCAIEIGRLALADKIITGKTSKFGSKYILTVKMIDIETGRSLKAENIKADELEKLLDSIDTLVALLTGTSIPVSTAAAEAAFDDGYIFVEGGLFMMGSEEGENDEEPIHSVILSDFYISKYEVTVNEFSDFVKSTGYDNTAATTGGSYISNGREWVKKDDADWRNPSIYQSGNHPVVCISWYDAVEYCNWLSKKNGLQQVYTLQFGGYYTCDWNKNGYRLPTEAEWEYAARGGRKSNGSKYSGSNNISDVAWYNRNSGNTTHPVGRKAPNELGIYDMSGNVWEWCWDRYGAYSSESQNNPTGPSEGSYRENRGGAWITSSSDCRLAYRPYVTPIARNYEIGFRPVRRP</sequence>
<proteinExistence type="predicted"/>
<dbReference type="Pfam" id="PF03783">
    <property type="entry name" value="CsgG"/>
    <property type="match status" value="1"/>
</dbReference>
<reference evidence="2 3" key="1">
    <citation type="submission" date="2022-12" db="EMBL/GenBank/DDBJ databases">
        <title>Metagenome assembled genome from gulf of manar.</title>
        <authorList>
            <person name="Kohli P."/>
            <person name="Pk S."/>
            <person name="Venkata Ramana C."/>
            <person name="Sasikala C."/>
        </authorList>
    </citation>
    <scope>NUCLEOTIDE SEQUENCE [LARGE SCALE GENOMIC DNA]</scope>
    <source>
        <strain evidence="2">JB008</strain>
    </source>
</reference>
<dbReference type="Gene3D" id="3.90.1580.10">
    <property type="entry name" value="paralog of FGE (formylglycine-generating enzyme)"/>
    <property type="match status" value="1"/>
</dbReference>
<name>A0AAJ1ID07_9SPIO</name>
<dbReference type="InterPro" id="IPR042095">
    <property type="entry name" value="SUMF_sf"/>
</dbReference>
<evidence type="ECO:0000313" key="2">
    <source>
        <dbReference type="EMBL" id="MDC7225206.1"/>
    </source>
</evidence>
<dbReference type="GO" id="GO:0030288">
    <property type="term" value="C:outer membrane-bounded periplasmic space"/>
    <property type="evidence" value="ECO:0007669"/>
    <property type="project" value="InterPro"/>
</dbReference>
<dbReference type="SUPFAM" id="SSF56436">
    <property type="entry name" value="C-type lectin-like"/>
    <property type="match status" value="1"/>
</dbReference>
<dbReference type="GO" id="GO:0120147">
    <property type="term" value="F:formylglycine-generating oxidase activity"/>
    <property type="evidence" value="ECO:0007669"/>
    <property type="project" value="TreeGrafter"/>
</dbReference>
<protein>
    <submittedName>
        <fullName evidence="2">SUMF1/EgtB/PvdO family nonheme iron enzyme</fullName>
    </submittedName>
</protein>
<dbReference type="Pfam" id="PF03781">
    <property type="entry name" value="FGE-sulfatase"/>
    <property type="match status" value="1"/>
</dbReference>
<dbReference type="PANTHER" id="PTHR23150:SF19">
    <property type="entry name" value="FORMYLGLYCINE-GENERATING ENZYME"/>
    <property type="match status" value="1"/>
</dbReference>